<reference evidence="2 3" key="1">
    <citation type="journal article" date="2022" name="Allergy">
        <title>Genome assembly and annotation of Periplaneta americana reveal a comprehensive cockroach allergen profile.</title>
        <authorList>
            <person name="Wang L."/>
            <person name="Xiong Q."/>
            <person name="Saelim N."/>
            <person name="Wang L."/>
            <person name="Nong W."/>
            <person name="Wan A.T."/>
            <person name="Shi M."/>
            <person name="Liu X."/>
            <person name="Cao Q."/>
            <person name="Hui J.H.L."/>
            <person name="Sookrung N."/>
            <person name="Leung T.F."/>
            <person name="Tungtrongchitr A."/>
            <person name="Tsui S.K.W."/>
        </authorList>
    </citation>
    <scope>NUCLEOTIDE SEQUENCE [LARGE SCALE GENOMIC DNA]</scope>
    <source>
        <strain evidence="2">PWHHKU_190912</strain>
    </source>
</reference>
<comment type="similarity">
    <text evidence="1">Belongs to the FAM98 family.</text>
</comment>
<keyword evidence="3" id="KW-1185">Reference proteome</keyword>
<proteinExistence type="inferred from homology"/>
<gene>
    <name evidence="2" type="ORF">ANN_18711</name>
</gene>
<evidence type="ECO:0000256" key="1">
    <source>
        <dbReference type="ARBA" id="ARBA00007218"/>
    </source>
</evidence>
<organism evidence="2 3">
    <name type="scientific">Periplaneta americana</name>
    <name type="common">American cockroach</name>
    <name type="synonym">Blatta americana</name>
    <dbReference type="NCBI Taxonomy" id="6978"/>
    <lineage>
        <taxon>Eukaryota</taxon>
        <taxon>Metazoa</taxon>
        <taxon>Ecdysozoa</taxon>
        <taxon>Arthropoda</taxon>
        <taxon>Hexapoda</taxon>
        <taxon>Insecta</taxon>
        <taxon>Pterygota</taxon>
        <taxon>Neoptera</taxon>
        <taxon>Polyneoptera</taxon>
        <taxon>Dictyoptera</taxon>
        <taxon>Blattodea</taxon>
        <taxon>Blattoidea</taxon>
        <taxon>Blattidae</taxon>
        <taxon>Blattinae</taxon>
        <taxon>Periplaneta</taxon>
    </lineage>
</organism>
<evidence type="ECO:0000313" key="3">
    <source>
        <dbReference type="Proteomes" id="UP001148838"/>
    </source>
</evidence>
<dbReference type="InterPro" id="IPR018797">
    <property type="entry name" value="FAM98"/>
</dbReference>
<dbReference type="PANTHER" id="PTHR31353:SF1">
    <property type="entry name" value="PROTEIN FAM98B"/>
    <property type="match status" value="1"/>
</dbReference>
<dbReference type="Pfam" id="PF10239">
    <property type="entry name" value="DUF2465"/>
    <property type="match status" value="2"/>
</dbReference>
<accession>A0ABQ8SQK7</accession>
<comment type="caution">
    <text evidence="2">The sequence shown here is derived from an EMBL/GenBank/DDBJ whole genome shotgun (WGS) entry which is preliminary data.</text>
</comment>
<sequence length="351" mass="39755">YTGPLLEESALEKALDGGPKSVEYTSLVEWLSKELQTLCKLDEHVNAISSADDSSSFLLELSSFLKELGCGYSNLMEGHLTERLHTRQNRILLLDFLLTELEAARMIHVNKPDLSKAMEVQLNESSTASDLKTMLIALKFPKPPANITPALLFGKVEQKMKEVLDKASPELVGKPLFVGVLSDKQWHQLAELQEELQEEYRMRREMLIKRLDVTIQSFQACSILVHFACLFDVMPKYSASAVTLGICNITLLKLQWSERLKNQEDQIAALYMARRKAMTIMPDVHLADLLAAREDLAIIEKTSSASVRKNTQSSINKVIIGRVSFVSYSWPCWHRITYQFKDLCEEFGTLL</sequence>
<name>A0ABQ8SQK7_PERAM</name>
<evidence type="ECO:0000313" key="2">
    <source>
        <dbReference type="EMBL" id="KAJ4436084.1"/>
    </source>
</evidence>
<dbReference type="EMBL" id="JAJSOF020000023">
    <property type="protein sequence ID" value="KAJ4436084.1"/>
    <property type="molecule type" value="Genomic_DNA"/>
</dbReference>
<dbReference type="Proteomes" id="UP001148838">
    <property type="component" value="Unassembled WGS sequence"/>
</dbReference>
<protein>
    <submittedName>
        <fullName evidence="2">Uncharacterized protein</fullName>
    </submittedName>
</protein>
<dbReference type="PANTHER" id="PTHR31353">
    <property type="entry name" value="FAM98"/>
    <property type="match status" value="1"/>
</dbReference>
<feature type="non-terminal residue" evidence="2">
    <location>
        <position position="1"/>
    </location>
</feature>